<dbReference type="InterPro" id="IPR045864">
    <property type="entry name" value="aa-tRNA-synth_II/BPL/LPL"/>
</dbReference>
<keyword evidence="4" id="KW-0067">ATP-binding</keyword>
<feature type="domain" description="MTTase N-terminal" evidence="7">
    <location>
        <begin position="1"/>
        <end position="130"/>
    </location>
</feature>
<dbReference type="InterPro" id="IPR000873">
    <property type="entry name" value="AMP-dep_synth/lig_dom"/>
</dbReference>
<dbReference type="Pfam" id="PF03129">
    <property type="entry name" value="HGTP_anticodon"/>
    <property type="match status" value="1"/>
</dbReference>
<gene>
    <name evidence="8" type="ORF">PYX00_010932</name>
</gene>
<dbReference type="SUPFAM" id="SSF52954">
    <property type="entry name" value="Class II aaRS ABD-related"/>
    <property type="match status" value="1"/>
</dbReference>
<dbReference type="InterPro" id="IPR013848">
    <property type="entry name" value="Methylthiotransferase_N"/>
</dbReference>
<evidence type="ECO:0000256" key="5">
    <source>
        <dbReference type="ARBA" id="ARBA00022917"/>
    </source>
</evidence>
<dbReference type="InterPro" id="IPR015807">
    <property type="entry name" value="His-tRNA-ligase"/>
</dbReference>
<dbReference type="SUPFAM" id="SSF56801">
    <property type="entry name" value="Acetyl-CoA synthetase-like"/>
    <property type="match status" value="1"/>
</dbReference>
<dbReference type="Gene3D" id="3.40.50.980">
    <property type="match status" value="1"/>
</dbReference>
<dbReference type="InterPro" id="IPR041715">
    <property type="entry name" value="HisRS-like_core"/>
</dbReference>
<dbReference type="Pfam" id="PF23562">
    <property type="entry name" value="AMP-binding_C_3"/>
    <property type="match status" value="1"/>
</dbReference>
<dbReference type="PANTHER" id="PTHR11476">
    <property type="entry name" value="HISTIDYL-TRNA SYNTHETASE"/>
    <property type="match status" value="1"/>
</dbReference>
<evidence type="ECO:0000313" key="8">
    <source>
        <dbReference type="EMBL" id="KAL0265460.1"/>
    </source>
</evidence>
<evidence type="ECO:0000256" key="6">
    <source>
        <dbReference type="ARBA" id="ARBA00047639"/>
    </source>
</evidence>
<dbReference type="PROSITE" id="PS51449">
    <property type="entry name" value="MTTASE_N"/>
    <property type="match status" value="1"/>
</dbReference>
<evidence type="ECO:0000256" key="3">
    <source>
        <dbReference type="ARBA" id="ARBA00022741"/>
    </source>
</evidence>
<reference evidence="8" key="1">
    <citation type="journal article" date="2024" name="Gigascience">
        <title>Chromosome-level genome of the poultry shaft louse Menopon gallinae provides insight into the host-switching and adaptive evolution of parasitic lice.</title>
        <authorList>
            <person name="Xu Y."/>
            <person name="Ma L."/>
            <person name="Liu S."/>
            <person name="Liang Y."/>
            <person name="Liu Q."/>
            <person name="He Z."/>
            <person name="Tian L."/>
            <person name="Duan Y."/>
            <person name="Cai W."/>
            <person name="Li H."/>
            <person name="Song F."/>
        </authorList>
    </citation>
    <scope>NUCLEOTIDE SEQUENCE</scope>
    <source>
        <strain evidence="8">Cailab_2023a</strain>
    </source>
</reference>
<dbReference type="GO" id="GO:0046872">
    <property type="term" value="F:metal ion binding"/>
    <property type="evidence" value="ECO:0007669"/>
    <property type="project" value="UniProtKB-KW"/>
</dbReference>
<evidence type="ECO:0000256" key="4">
    <source>
        <dbReference type="ARBA" id="ARBA00022840"/>
    </source>
</evidence>
<organism evidence="8">
    <name type="scientific">Menopon gallinae</name>
    <name type="common">poultry shaft louse</name>
    <dbReference type="NCBI Taxonomy" id="328185"/>
    <lineage>
        <taxon>Eukaryota</taxon>
        <taxon>Metazoa</taxon>
        <taxon>Ecdysozoa</taxon>
        <taxon>Arthropoda</taxon>
        <taxon>Hexapoda</taxon>
        <taxon>Insecta</taxon>
        <taxon>Pterygota</taxon>
        <taxon>Neoptera</taxon>
        <taxon>Paraneoptera</taxon>
        <taxon>Psocodea</taxon>
        <taxon>Troctomorpha</taxon>
        <taxon>Phthiraptera</taxon>
        <taxon>Amblycera</taxon>
        <taxon>Menoponidae</taxon>
        <taxon>Menopon</taxon>
    </lineage>
</organism>
<evidence type="ECO:0000259" key="7">
    <source>
        <dbReference type="PROSITE" id="PS51449"/>
    </source>
</evidence>
<dbReference type="CDD" id="cd00773">
    <property type="entry name" value="HisRS-like_core"/>
    <property type="match status" value="1"/>
</dbReference>
<name>A0AAW2H6S4_9NEOP</name>
<dbReference type="InterPro" id="IPR036621">
    <property type="entry name" value="Anticodon-bd_dom_sf"/>
</dbReference>
<dbReference type="Gene3D" id="3.30.930.10">
    <property type="entry name" value="Bira Bifunctional Protein, Domain 2"/>
    <property type="match status" value="1"/>
</dbReference>
<keyword evidence="5" id="KW-0648">Protein biosynthesis</keyword>
<dbReference type="GO" id="GO:0006427">
    <property type="term" value="P:histidyl-tRNA aminoacylation"/>
    <property type="evidence" value="ECO:0007669"/>
    <property type="project" value="InterPro"/>
</dbReference>
<dbReference type="InterPro" id="IPR038135">
    <property type="entry name" value="Methylthiotransferase_N_sf"/>
</dbReference>
<dbReference type="GO" id="GO:0004821">
    <property type="term" value="F:histidine-tRNA ligase activity"/>
    <property type="evidence" value="ECO:0007669"/>
    <property type="project" value="UniProtKB-EC"/>
</dbReference>
<proteinExistence type="inferred from homology"/>
<dbReference type="Pfam" id="PF00919">
    <property type="entry name" value="UPF0004"/>
    <property type="match status" value="1"/>
</dbReference>
<dbReference type="InterPro" id="IPR004154">
    <property type="entry name" value="Anticodon-bd"/>
</dbReference>
<comment type="similarity">
    <text evidence="1">Belongs to the class-II aminoacyl-tRNA synthetase family.</text>
</comment>
<dbReference type="EC" id="6.1.1.21" evidence="2"/>
<dbReference type="Gene3D" id="3.40.50.800">
    <property type="entry name" value="Anticodon-binding domain"/>
    <property type="match status" value="1"/>
</dbReference>
<dbReference type="Pfam" id="PF00501">
    <property type="entry name" value="AMP-binding"/>
    <property type="match status" value="2"/>
</dbReference>
<accession>A0AAW2H6S4</accession>
<dbReference type="GO" id="GO:0035596">
    <property type="term" value="F:methylthiotransferase activity"/>
    <property type="evidence" value="ECO:0007669"/>
    <property type="project" value="InterPro"/>
</dbReference>
<dbReference type="Gene3D" id="3.40.50.12780">
    <property type="entry name" value="N-terminal domain of ligase-like"/>
    <property type="match status" value="1"/>
</dbReference>
<comment type="catalytic activity">
    <reaction evidence="6">
        <text>tRNA(His) + L-histidine + ATP = L-histidyl-tRNA(His) + AMP + diphosphate + H(+)</text>
        <dbReference type="Rhea" id="RHEA:17313"/>
        <dbReference type="Rhea" id="RHEA-COMP:9665"/>
        <dbReference type="Rhea" id="RHEA-COMP:9689"/>
        <dbReference type="ChEBI" id="CHEBI:15378"/>
        <dbReference type="ChEBI" id="CHEBI:30616"/>
        <dbReference type="ChEBI" id="CHEBI:33019"/>
        <dbReference type="ChEBI" id="CHEBI:57595"/>
        <dbReference type="ChEBI" id="CHEBI:78442"/>
        <dbReference type="ChEBI" id="CHEBI:78527"/>
        <dbReference type="ChEBI" id="CHEBI:456215"/>
        <dbReference type="EC" id="6.1.1.21"/>
    </reaction>
</comment>
<keyword evidence="3" id="KW-0547">Nucleotide-binding</keyword>
<dbReference type="PANTHER" id="PTHR11476:SF7">
    <property type="entry name" value="HISTIDINE--TRNA LIGASE"/>
    <property type="match status" value="1"/>
</dbReference>
<dbReference type="Pfam" id="PF13393">
    <property type="entry name" value="tRNA-synt_His"/>
    <property type="match status" value="1"/>
</dbReference>
<dbReference type="EMBL" id="JARGDH010000024">
    <property type="protein sequence ID" value="KAL0265460.1"/>
    <property type="molecule type" value="Genomic_DNA"/>
</dbReference>
<evidence type="ECO:0000256" key="2">
    <source>
        <dbReference type="ARBA" id="ARBA00012815"/>
    </source>
</evidence>
<dbReference type="NCBIfam" id="TIGR00442">
    <property type="entry name" value="hisS"/>
    <property type="match status" value="1"/>
</dbReference>
<dbReference type="Gene3D" id="3.40.50.12160">
    <property type="entry name" value="Methylthiotransferase, N-terminal domain"/>
    <property type="match status" value="1"/>
</dbReference>
<dbReference type="AlphaFoldDB" id="A0AAW2H6S4"/>
<sequence length="924" mass="104743">MKYYLLQLGCQMNHSDGERIETVLQGLGFTKTLEEDEANLLVPYTRGREVSRPSQEIIDEVRSLVERNFKSITLLGQNVNSYGKDKPKEEMSFTELLEQIAKENPLAEVLLYYNELTKSFVSETYQEIYKKIMSLACFLKKLGFNTQEKVAILSDNNSSWPLVDFAIQALGGINVAKGSDSKVEETSYILNFCEVEKVFLENKNLVSYFLENREQYKTVKQVFVMYEEGVDFSAIEACGLQAYSLKSILQQEWQSEDIKLIEQSIEKGKGLSVQDSYGLTETAPGVAMRKPKTSPWGTVGPPFTKYTQIEIRDEEGKVLAQGEKGEIYVRGPQVMAGGYYKQEELTKKVIDEHGWFRTGDLGRLSRRGDLQIVGRAKDTIVLLNGKNVEPQPIEDALRESSFIENAIVTGQDQKYLGALIVVSLEALEKQIEISKAPSIRNKAKAMVSSTQVEGALKVLQTRAQELLCGHPELNLASLKDIPKDKWYESPLVRKLIASEIRHYVSPKTGFKDYELIASFVILPRSFELGKEISPKLEARRHVIGAGETDKQVYAFKDQGGREVALRFDLTVPLARFVAQHFSDLTFPFKRYHIAKVWRGENPQKGRYREFIQCDFDTVGSLSALSELDTLLMVIKVFQELKAPSFKIHFSHRQLMRELLLNLNLADKEVAILRILDKLKKIGEHQCALLLEEEGLQAGDIEKLLSFVSFKSVNAQATLAYLYKNYPQFSCLPFLEDLLESLKILGKLEYFLFDLSIMRGLDYYTGLIFETFLEENPDLGSVCSGGRYDNLVSLYSKQAISGVGGSVGLDRLLVAITNKDLPCLDILIACKEEKNKALYCCVAEALREQGYKVEVYAQDKKLSQQFDYAQKKGARVLVFVNPHSWQLGLVSWKDLKTKQTSDEQTLMQLDNYLKTLERVDVLGEK</sequence>
<dbReference type="GO" id="GO:0005524">
    <property type="term" value="F:ATP binding"/>
    <property type="evidence" value="ECO:0007669"/>
    <property type="project" value="UniProtKB-KW"/>
</dbReference>
<dbReference type="GO" id="GO:0051539">
    <property type="term" value="F:4 iron, 4 sulfur cluster binding"/>
    <property type="evidence" value="ECO:0007669"/>
    <property type="project" value="UniProtKB-KW"/>
</dbReference>
<evidence type="ECO:0000256" key="1">
    <source>
        <dbReference type="ARBA" id="ARBA00008226"/>
    </source>
</evidence>
<protein>
    <recommendedName>
        <fullName evidence="2">histidine--tRNA ligase</fullName>
        <ecNumber evidence="2">6.1.1.21</ecNumber>
    </recommendedName>
</protein>
<dbReference type="SUPFAM" id="SSF55681">
    <property type="entry name" value="Class II aaRS and biotin synthetases"/>
    <property type="match status" value="1"/>
</dbReference>
<comment type="caution">
    <text evidence="8">The sequence shown here is derived from an EMBL/GenBank/DDBJ whole genome shotgun (WGS) entry which is preliminary data.</text>
</comment>
<dbReference type="InterPro" id="IPR042099">
    <property type="entry name" value="ANL_N_sf"/>
</dbReference>